<keyword evidence="1" id="KW-0378">Hydrolase</keyword>
<accession>A0ACD1A6Q2</accession>
<name>A0ACD1A6Q2_9FIRM</name>
<evidence type="ECO:0000313" key="2">
    <source>
        <dbReference type="Proteomes" id="UP000594014"/>
    </source>
</evidence>
<reference evidence="1" key="1">
    <citation type="submission" date="2019-08" db="EMBL/GenBank/DDBJ databases">
        <title>Genome sequence of Clostridiales bacterium MT110.</title>
        <authorList>
            <person name="Cao J."/>
        </authorList>
    </citation>
    <scope>NUCLEOTIDE SEQUENCE</scope>
    <source>
        <strain evidence="1">MT110</strain>
    </source>
</reference>
<proteinExistence type="predicted"/>
<keyword evidence="1" id="KW-0540">Nuclease</keyword>
<dbReference type="EMBL" id="CP042469">
    <property type="protein sequence ID" value="QOX62091.1"/>
    <property type="molecule type" value="Genomic_DNA"/>
</dbReference>
<protein>
    <submittedName>
        <fullName evidence="1">Exonuclease domain-containing protein</fullName>
    </submittedName>
</protein>
<gene>
    <name evidence="1" type="ORF">FRZ06_01360</name>
</gene>
<keyword evidence="2" id="KW-1185">Reference proteome</keyword>
<keyword evidence="1" id="KW-0269">Exonuclease</keyword>
<dbReference type="Proteomes" id="UP000594014">
    <property type="component" value="Chromosome"/>
</dbReference>
<sequence length="269" mass="31098">MDFIIYDLEFNQDFSPAKAHRERDKGCGSKSGSSSVSGSGNGRGNEIRPCFEIIQIGAVKLDERLNRTAELNRYVKPSIYPEVSPFITELTGITTEHLSTEAYFPDIYQEFIGFSSSETPVLCVWGMADLKEFYRNIEFHGLDKKQMPRNYMNLQLYVSQHFGLPKGRSLKLSTAAELLKIPLIHPFHNAFYDAYYTAEILRKIYDSSIQPAIYDPDDKPTHQRAPKKIIDFAKLIDQFEKMYDRSLTEQERQMILLAYKMGKTRQFMK</sequence>
<organism evidence="1 2">
    <name type="scientific">Anoxybacterium hadale</name>
    <dbReference type="NCBI Taxonomy" id="3408580"/>
    <lineage>
        <taxon>Bacteria</taxon>
        <taxon>Bacillati</taxon>
        <taxon>Bacillota</taxon>
        <taxon>Clostridia</taxon>
        <taxon>Peptostreptococcales</taxon>
        <taxon>Anaerovoracaceae</taxon>
        <taxon>Anoxybacterium</taxon>
    </lineage>
</organism>
<evidence type="ECO:0000313" key="1">
    <source>
        <dbReference type="EMBL" id="QOX62091.1"/>
    </source>
</evidence>